<dbReference type="RefSeq" id="WP_153467944.1">
    <property type="nucleotide sequence ID" value="NZ_WBOF01000003.1"/>
</dbReference>
<evidence type="ECO:0000259" key="5">
    <source>
        <dbReference type="Pfam" id="PF20703"/>
    </source>
</evidence>
<dbReference type="PANTHER" id="PTHR19879:SF9">
    <property type="entry name" value="TRANSCRIPTION INITIATION FACTOR TFIID SUBUNIT 5"/>
    <property type="match status" value="1"/>
</dbReference>
<comment type="caution">
    <text evidence="6">The sequence shown here is derived from an EMBL/GenBank/DDBJ whole genome shotgun (WGS) entry which is preliminary data.</text>
</comment>
<keyword evidence="2" id="KW-0677">Repeat</keyword>
<dbReference type="Pfam" id="PF20703">
    <property type="entry name" value="nSTAND1"/>
    <property type="match status" value="1"/>
</dbReference>
<dbReference type="InterPro" id="IPR019775">
    <property type="entry name" value="WD40_repeat_CS"/>
</dbReference>
<dbReference type="EMBL" id="WBOF01000003">
    <property type="protein sequence ID" value="MQS16634.1"/>
    <property type="molecule type" value="Genomic_DNA"/>
</dbReference>
<dbReference type="OrthoDB" id="134501at2"/>
<dbReference type="InterPro" id="IPR001680">
    <property type="entry name" value="WD40_rpt"/>
</dbReference>
<feature type="transmembrane region" description="Helical" evidence="4">
    <location>
        <begin position="581"/>
        <end position="603"/>
    </location>
</feature>
<keyword evidence="4" id="KW-1133">Transmembrane helix</keyword>
<dbReference type="SUPFAM" id="SSF52540">
    <property type="entry name" value="P-loop containing nucleoside triphosphate hydrolases"/>
    <property type="match status" value="1"/>
</dbReference>
<gene>
    <name evidence="6" type="ORF">F7Q99_31720</name>
</gene>
<evidence type="ECO:0000256" key="4">
    <source>
        <dbReference type="SAM" id="Phobius"/>
    </source>
</evidence>
<dbReference type="InterPro" id="IPR027417">
    <property type="entry name" value="P-loop_NTPase"/>
</dbReference>
<dbReference type="InterPro" id="IPR015943">
    <property type="entry name" value="WD40/YVTN_repeat-like_dom_sf"/>
</dbReference>
<accession>A0A6N7L3C0</accession>
<dbReference type="PROSITE" id="PS50294">
    <property type="entry name" value="WD_REPEATS_REGION"/>
    <property type="match status" value="1"/>
</dbReference>
<name>A0A6N7L3C0_9ACTN</name>
<organism evidence="6 7">
    <name type="scientific">Streptomyces kaniharaensis</name>
    <dbReference type="NCBI Taxonomy" id="212423"/>
    <lineage>
        <taxon>Bacteria</taxon>
        <taxon>Bacillati</taxon>
        <taxon>Actinomycetota</taxon>
        <taxon>Actinomycetes</taxon>
        <taxon>Kitasatosporales</taxon>
        <taxon>Streptomycetaceae</taxon>
        <taxon>Streptomyces</taxon>
    </lineage>
</organism>
<dbReference type="SMART" id="SM00320">
    <property type="entry name" value="WD40"/>
    <property type="match status" value="10"/>
</dbReference>
<dbReference type="Gene3D" id="2.130.10.10">
    <property type="entry name" value="YVTN repeat-like/Quinoprotein amine dehydrogenase"/>
    <property type="match status" value="4"/>
</dbReference>
<dbReference type="PROSITE" id="PS00678">
    <property type="entry name" value="WD_REPEATS_1"/>
    <property type="match status" value="1"/>
</dbReference>
<dbReference type="PANTHER" id="PTHR19879">
    <property type="entry name" value="TRANSCRIPTION INITIATION FACTOR TFIID"/>
    <property type="match status" value="1"/>
</dbReference>
<evidence type="ECO:0000256" key="2">
    <source>
        <dbReference type="ARBA" id="ARBA00022737"/>
    </source>
</evidence>
<proteinExistence type="predicted"/>
<evidence type="ECO:0000313" key="7">
    <source>
        <dbReference type="Proteomes" id="UP000450000"/>
    </source>
</evidence>
<dbReference type="InterPro" id="IPR049052">
    <property type="entry name" value="nSTAND1"/>
</dbReference>
<dbReference type="Pfam" id="PF00400">
    <property type="entry name" value="WD40"/>
    <property type="match status" value="4"/>
</dbReference>
<evidence type="ECO:0000256" key="1">
    <source>
        <dbReference type="ARBA" id="ARBA00022574"/>
    </source>
</evidence>
<evidence type="ECO:0000256" key="3">
    <source>
        <dbReference type="PROSITE-ProRule" id="PRU00221"/>
    </source>
</evidence>
<dbReference type="PROSITE" id="PS50082">
    <property type="entry name" value="WD_REPEATS_2"/>
    <property type="match status" value="2"/>
</dbReference>
<keyword evidence="1 3" id="KW-0853">WD repeat</keyword>
<evidence type="ECO:0000313" key="6">
    <source>
        <dbReference type="EMBL" id="MQS16634.1"/>
    </source>
</evidence>
<dbReference type="SUPFAM" id="SSF82171">
    <property type="entry name" value="DPP6 N-terminal domain-like"/>
    <property type="match status" value="2"/>
</dbReference>
<feature type="repeat" description="WD" evidence="3">
    <location>
        <begin position="746"/>
        <end position="781"/>
    </location>
</feature>
<keyword evidence="4" id="KW-0472">Membrane</keyword>
<reference evidence="6 7" key="1">
    <citation type="submission" date="2019-09" db="EMBL/GenBank/DDBJ databases">
        <title>Genome Sequences of Streptomyces kaniharaensis ATCC 21070.</title>
        <authorList>
            <person name="Zhu W."/>
            <person name="De Crecy-Lagard V."/>
            <person name="Richards N.G."/>
        </authorList>
    </citation>
    <scope>NUCLEOTIDE SEQUENCE [LARGE SCALE GENOMIC DNA]</scope>
    <source>
        <strain evidence="6 7">SF-557</strain>
    </source>
</reference>
<feature type="domain" description="Novel STAND NTPase 1" evidence="5">
    <location>
        <begin position="140"/>
        <end position="536"/>
    </location>
</feature>
<sequence>MAKALSACRASSVVVVLDCCFSGRAQLGSRSPQQFTLPPAHGMYLLGSTEQLALAPEDEQYTTFTGALIKLLDEGDPRGPRLLTLDAAYEYLFRTLRARHGPLPRRQAGDRSGTLVLAVNPAQPEPVGEDEPEPSPGRCPYLGLESFAVDDADFFCGREQLVDALVRACAKALAERQPLIVVGPSGAGKSSVLHAGLVATLRRGVPELPGSAGWPSLLLRPGAHPLRGLAAALHPNGAAGTESLRADPDSAAALAAEALAKQSGKRLVLVVDQLEELFTVCRSRSERTAFLAALSALAAGSAALVVLALRADFYGQALEYPELAAALRDHQVQAAPMRPEELRAAIERPAALAGLTLDEGLADLLMHELGATRPTGPEPGTLPMLSHTLWAIWQRRRGARLTVAGLRATGGITRAIAATADDAYDRLDEAGRTALRRMLPRLVRVDDQSVDTAQRADRDSLLHGLPEQEAAERALHRFAEARLLVVDERSVALSHDAVLRSWPRLRAWVDADRDWLRVRQRLAADAAAWLEAGRDPSLLYRGTRLVSAREGAAVDELPSPMTEFLDRSERYERRRIRRTRAAVASLVVLTLLSVSAAGLAVTFQRDADTQRQRAVAQLVAAEAADLRGSQPGLAKQLAVTAYRLDPRANSAALFAALGTDGVFDGQDRVADLAQSASGRRLAVSTGNAVALWSTAGVGEEGRVRLPGVGAVALSPDGRLLAAAAGQAVRLWDIGDPAHPRELAVPAAADPSGVTALAVSPDGHLLAAGTDNGAIRLLDLSTPAAPKPFPALTGHAGLVDSLAFAPSGRTLASAGADRSVHLWDLAAPAQPVALPKLDGGPVRGDLQHKPLHRLAFSPDGHLLVGPGDGDDNALRLWDVRNTAQPRLAKTADKDLPDCRVRLVSVAFSPDGGLLATVCQRSTVLWQMGADPLAVNTLEEPPIDEYTDTGGGALFVPAGNPLLAKPVGGLLLTATGRGVHLTDVTNPFQSGAVASLGRSPSGFVVPVTFSSGSRRLVAWEGESDGALWDLSGDPPHHRLATLPGSGQLGAGGAAFSPDGRVLATGELGPDGTPVVRLRSTEQPGVPVLSTIDGLDNSAADLAFGPDGRTLAVADNNDNLDGRLAPTVKLYDLSDPVHPQRIAALPGVVWRLALSPDRRLLAGGGSDSLLLWDITDPRHPVALPSRPLTAGAVVSEPAFRPDGRWLAVADSTGATRLWPVAGGRVSDSDPAVFQSPASGPGIAFSPDGRTLAKTSMGDSYANVGPRYPHIELWDVDNPQVPTLRAVVSTSQTSGIRGSELAYSPDGKLIATIDATVDLWNTDQPTTLQIICQSVGDTITQDQWQRYVPGGTPYRKPCP</sequence>
<dbReference type="Proteomes" id="UP000450000">
    <property type="component" value="Unassembled WGS sequence"/>
</dbReference>
<keyword evidence="4" id="KW-0812">Transmembrane</keyword>
<keyword evidence="7" id="KW-1185">Reference proteome</keyword>
<protein>
    <recommendedName>
        <fullName evidence="5">Novel STAND NTPase 1 domain-containing protein</fullName>
    </recommendedName>
</protein>
<feature type="transmembrane region" description="Helical" evidence="4">
    <location>
        <begin position="289"/>
        <end position="309"/>
    </location>
</feature>
<feature type="repeat" description="WD" evidence="3">
    <location>
        <begin position="791"/>
        <end position="824"/>
    </location>
</feature>